<keyword evidence="12" id="KW-1185">Reference proteome</keyword>
<dbReference type="Gene3D" id="1.20.1280.290">
    <property type="match status" value="2"/>
</dbReference>
<evidence type="ECO:0000256" key="6">
    <source>
        <dbReference type="ARBA" id="ARBA00022737"/>
    </source>
</evidence>
<dbReference type="GO" id="GO:0005886">
    <property type="term" value="C:plasma membrane"/>
    <property type="evidence" value="ECO:0007669"/>
    <property type="project" value="UniProtKB-SubCell"/>
</dbReference>
<proteinExistence type="inferred from homology"/>
<evidence type="ECO:0000256" key="10">
    <source>
        <dbReference type="SAM" id="MobiDB-lite"/>
    </source>
</evidence>
<evidence type="ECO:0000256" key="2">
    <source>
        <dbReference type="ARBA" id="ARBA00007809"/>
    </source>
</evidence>
<accession>D8QQS4</accession>
<feature type="region of interest" description="Disordered" evidence="10">
    <location>
        <begin position="220"/>
        <end position="239"/>
    </location>
</feature>
<feature type="transmembrane region" description="Helical" evidence="9">
    <location>
        <begin position="160"/>
        <end position="182"/>
    </location>
</feature>
<keyword evidence="5 9" id="KW-0812">Transmembrane</keyword>
<dbReference type="InterPro" id="IPR047664">
    <property type="entry name" value="SWEET"/>
</dbReference>
<feature type="transmembrane region" description="Helical" evidence="9">
    <location>
        <begin position="64"/>
        <end position="87"/>
    </location>
</feature>
<dbReference type="GO" id="GO:0051119">
    <property type="term" value="F:sugar transmembrane transporter activity"/>
    <property type="evidence" value="ECO:0000318"/>
    <property type="project" value="GO_Central"/>
</dbReference>
<name>D8QQS4_SELML</name>
<keyword evidence="3 9" id="KW-0813">Transport</keyword>
<evidence type="ECO:0000256" key="3">
    <source>
        <dbReference type="ARBA" id="ARBA00022448"/>
    </source>
</evidence>
<comment type="function">
    <text evidence="9">Mediates both low-affinity uptake and efflux of sugar across the membrane.</text>
</comment>
<dbReference type="InterPro" id="IPR004316">
    <property type="entry name" value="SWEET_rpt"/>
</dbReference>
<dbReference type="EMBL" id="GL377565">
    <property type="protein sequence ID" value="EFJ37853.1"/>
    <property type="molecule type" value="Genomic_DNA"/>
</dbReference>
<dbReference type="GO" id="GO:0016020">
    <property type="term" value="C:membrane"/>
    <property type="evidence" value="ECO:0000318"/>
    <property type="project" value="GO_Central"/>
</dbReference>
<feature type="transmembrane region" description="Helical" evidence="9">
    <location>
        <begin position="128"/>
        <end position="148"/>
    </location>
</feature>
<keyword evidence="6" id="KW-0677">Repeat</keyword>
<evidence type="ECO:0000256" key="1">
    <source>
        <dbReference type="ARBA" id="ARBA00004127"/>
    </source>
</evidence>
<feature type="compositionally biased region" description="Basic and acidic residues" evidence="10">
    <location>
        <begin position="220"/>
        <end position="230"/>
    </location>
</feature>
<dbReference type="AlphaFoldDB" id="D8QQS4"/>
<dbReference type="OrthoDB" id="409725at2759"/>
<evidence type="ECO:0000256" key="8">
    <source>
        <dbReference type="ARBA" id="ARBA00023136"/>
    </source>
</evidence>
<gene>
    <name evidence="11" type="ORF">SELMODRAFT_437420</name>
</gene>
<keyword evidence="7 9" id="KW-1133">Transmembrane helix</keyword>
<dbReference type="OMA" id="YAIYRDK"/>
<feature type="transmembrane region" description="Helical" evidence="9">
    <location>
        <begin position="39"/>
        <end position="58"/>
    </location>
</feature>
<evidence type="ECO:0000313" key="12">
    <source>
        <dbReference type="Proteomes" id="UP000001514"/>
    </source>
</evidence>
<dbReference type="Gramene" id="EFJ37853">
    <property type="protein sequence ID" value="EFJ37853"/>
    <property type="gene ID" value="SELMODRAFT_437420"/>
</dbReference>
<organism evidence="12">
    <name type="scientific">Selaginella moellendorffii</name>
    <name type="common">Spikemoss</name>
    <dbReference type="NCBI Taxonomy" id="88036"/>
    <lineage>
        <taxon>Eukaryota</taxon>
        <taxon>Viridiplantae</taxon>
        <taxon>Streptophyta</taxon>
        <taxon>Embryophyta</taxon>
        <taxon>Tracheophyta</taxon>
        <taxon>Lycopodiopsida</taxon>
        <taxon>Selaginellales</taxon>
        <taxon>Selaginellaceae</taxon>
        <taxon>Selaginella</taxon>
    </lineage>
</organism>
<dbReference type="PANTHER" id="PTHR10791:SF44">
    <property type="entry name" value="BIDIRECTIONAL SUGAR TRANSPORTER SWEET1"/>
    <property type="match status" value="1"/>
</dbReference>
<dbReference type="Proteomes" id="UP000001514">
    <property type="component" value="Unassembled WGS sequence"/>
</dbReference>
<evidence type="ECO:0000256" key="5">
    <source>
        <dbReference type="ARBA" id="ARBA00022692"/>
    </source>
</evidence>
<dbReference type="KEGG" id="smo:SELMODRAFT_437420"/>
<evidence type="ECO:0000256" key="9">
    <source>
        <dbReference type="RuleBase" id="RU910715"/>
    </source>
</evidence>
<protein>
    <recommendedName>
        <fullName evidence="9">Bidirectional sugar transporter SWEET</fullName>
    </recommendedName>
</protein>
<dbReference type="GO" id="GO:0012505">
    <property type="term" value="C:endomembrane system"/>
    <property type="evidence" value="ECO:0007669"/>
    <property type="project" value="UniProtKB-SubCell"/>
</dbReference>
<evidence type="ECO:0000313" key="11">
    <source>
        <dbReference type="EMBL" id="EFJ37853.1"/>
    </source>
</evidence>
<dbReference type="FunCoup" id="D8QQS4">
    <property type="interactions" value="790"/>
</dbReference>
<feature type="transmembrane region" description="Helical" evidence="9">
    <location>
        <begin position="6"/>
        <end position="27"/>
    </location>
</feature>
<dbReference type="Pfam" id="PF03083">
    <property type="entry name" value="MtN3_slv"/>
    <property type="match status" value="2"/>
</dbReference>
<comment type="similarity">
    <text evidence="2 9">Belongs to the SWEET sugar transporter family.</text>
</comment>
<dbReference type="STRING" id="88036.D8QQS4"/>
<dbReference type="GO" id="GO:0008643">
    <property type="term" value="P:carbohydrate transport"/>
    <property type="evidence" value="ECO:0000318"/>
    <property type="project" value="GO_Central"/>
</dbReference>
<dbReference type="eggNOG" id="KOG1623">
    <property type="taxonomic scope" value="Eukaryota"/>
</dbReference>
<feature type="transmembrane region" description="Helical" evidence="9">
    <location>
        <begin position="99"/>
        <end position="122"/>
    </location>
</feature>
<dbReference type="FunFam" id="1.20.1280.290:FF:000002">
    <property type="entry name" value="Bidirectional sugar transporter SWEET"/>
    <property type="match status" value="1"/>
</dbReference>
<sequence length="239" mass="26844">MAALSLAFGILGNLISICLFLSPIPTFWRIHKEKSTRDFSWLPYAVTLLNCLLWTWYGLPWVQINIPVITINISGAILQLTYVLIYLRYTTAKKKMKIVASLIIVPLFVAVILLVTVFAMTQKTQRKLFVGILCVIFTTGMNVAPLSVMRMVIRTRSVEFMPFYLSLFVFINGCAWLVYGLLTSDVFVLIPNALGAFLGAMQLILYAIYSRATPKVDEAERQTGEKDLEMQKSGSVNGV</sequence>
<feature type="transmembrane region" description="Helical" evidence="9">
    <location>
        <begin position="188"/>
        <end position="209"/>
    </location>
</feature>
<comment type="subcellular location">
    <subcellularLocation>
        <location evidence="9">Cell membrane</location>
        <topology evidence="9">Multi-pass membrane protein</topology>
    </subcellularLocation>
    <subcellularLocation>
        <location evidence="1">Endomembrane system</location>
        <topology evidence="1">Multi-pass membrane protein</topology>
    </subcellularLocation>
</comment>
<dbReference type="FunFam" id="1.20.1280.290:FF:000001">
    <property type="entry name" value="Bidirectional sugar transporter SWEET"/>
    <property type="match status" value="1"/>
</dbReference>
<keyword evidence="8 9" id="KW-0472">Membrane</keyword>
<evidence type="ECO:0000256" key="7">
    <source>
        <dbReference type="ARBA" id="ARBA00022989"/>
    </source>
</evidence>
<reference evidence="11 12" key="1">
    <citation type="journal article" date="2011" name="Science">
        <title>The Selaginella genome identifies genetic changes associated with the evolution of vascular plants.</title>
        <authorList>
            <person name="Banks J.A."/>
            <person name="Nishiyama T."/>
            <person name="Hasebe M."/>
            <person name="Bowman J.L."/>
            <person name="Gribskov M."/>
            <person name="dePamphilis C."/>
            <person name="Albert V.A."/>
            <person name="Aono N."/>
            <person name="Aoyama T."/>
            <person name="Ambrose B.A."/>
            <person name="Ashton N.W."/>
            <person name="Axtell M.J."/>
            <person name="Barker E."/>
            <person name="Barker M.S."/>
            <person name="Bennetzen J.L."/>
            <person name="Bonawitz N.D."/>
            <person name="Chapple C."/>
            <person name="Cheng C."/>
            <person name="Correa L.G."/>
            <person name="Dacre M."/>
            <person name="DeBarry J."/>
            <person name="Dreyer I."/>
            <person name="Elias M."/>
            <person name="Engstrom E.M."/>
            <person name="Estelle M."/>
            <person name="Feng L."/>
            <person name="Finet C."/>
            <person name="Floyd S.K."/>
            <person name="Frommer W.B."/>
            <person name="Fujita T."/>
            <person name="Gramzow L."/>
            <person name="Gutensohn M."/>
            <person name="Harholt J."/>
            <person name="Hattori M."/>
            <person name="Heyl A."/>
            <person name="Hirai T."/>
            <person name="Hiwatashi Y."/>
            <person name="Ishikawa M."/>
            <person name="Iwata M."/>
            <person name="Karol K.G."/>
            <person name="Koehler B."/>
            <person name="Kolukisaoglu U."/>
            <person name="Kubo M."/>
            <person name="Kurata T."/>
            <person name="Lalonde S."/>
            <person name="Li K."/>
            <person name="Li Y."/>
            <person name="Litt A."/>
            <person name="Lyons E."/>
            <person name="Manning G."/>
            <person name="Maruyama T."/>
            <person name="Michael T.P."/>
            <person name="Mikami K."/>
            <person name="Miyazaki S."/>
            <person name="Morinaga S."/>
            <person name="Murata T."/>
            <person name="Mueller-Roeber B."/>
            <person name="Nelson D.R."/>
            <person name="Obara M."/>
            <person name="Oguri Y."/>
            <person name="Olmstead R.G."/>
            <person name="Onodera N."/>
            <person name="Petersen B.L."/>
            <person name="Pils B."/>
            <person name="Prigge M."/>
            <person name="Rensing S.A."/>
            <person name="Riano-Pachon D.M."/>
            <person name="Roberts A.W."/>
            <person name="Sato Y."/>
            <person name="Scheller H.V."/>
            <person name="Schulz B."/>
            <person name="Schulz C."/>
            <person name="Shakirov E.V."/>
            <person name="Shibagaki N."/>
            <person name="Shinohara N."/>
            <person name="Shippen D.E."/>
            <person name="Soerensen I."/>
            <person name="Sotooka R."/>
            <person name="Sugimoto N."/>
            <person name="Sugita M."/>
            <person name="Sumikawa N."/>
            <person name="Tanurdzic M."/>
            <person name="Theissen G."/>
            <person name="Ulvskov P."/>
            <person name="Wakazuki S."/>
            <person name="Weng J.K."/>
            <person name="Willats W.W."/>
            <person name="Wipf D."/>
            <person name="Wolf P.G."/>
            <person name="Yang L."/>
            <person name="Zimmer A.D."/>
            <person name="Zhu Q."/>
            <person name="Mitros T."/>
            <person name="Hellsten U."/>
            <person name="Loque D."/>
            <person name="Otillar R."/>
            <person name="Salamov A."/>
            <person name="Schmutz J."/>
            <person name="Shapiro H."/>
            <person name="Lindquist E."/>
            <person name="Lucas S."/>
            <person name="Rokhsar D."/>
            <person name="Grigoriev I.V."/>
        </authorList>
    </citation>
    <scope>NUCLEOTIDE SEQUENCE [LARGE SCALE GENOMIC DNA]</scope>
</reference>
<dbReference type="HOGENOM" id="CLU_048643_1_0_1"/>
<evidence type="ECO:0000256" key="4">
    <source>
        <dbReference type="ARBA" id="ARBA00022597"/>
    </source>
</evidence>
<dbReference type="PANTHER" id="PTHR10791">
    <property type="entry name" value="RAG1-ACTIVATING PROTEIN 1"/>
    <property type="match status" value="1"/>
</dbReference>
<keyword evidence="4 9" id="KW-0762">Sugar transport</keyword>
<dbReference type="InParanoid" id="D8QQS4"/>